<feature type="region of interest" description="Disordered" evidence="1">
    <location>
        <begin position="269"/>
        <end position="288"/>
    </location>
</feature>
<name>A0A1Y2EZ42_9BASI</name>
<dbReference type="PANTHER" id="PTHR12461:SF94">
    <property type="entry name" value="JMJC DOMAIN-CONTAINING PROTEIN"/>
    <property type="match status" value="1"/>
</dbReference>
<evidence type="ECO:0000259" key="2">
    <source>
        <dbReference type="PROSITE" id="PS51184"/>
    </source>
</evidence>
<protein>
    <recommendedName>
        <fullName evidence="2">JmjC domain-containing protein</fullName>
    </recommendedName>
</protein>
<sequence length="504" mass="54504">MIDQPELPTELLSLLSHLCSTQSDLNLCGPAVLHQLSLISTLLCSPPSNLTNDKPRAKAHHLSLSLLRLADEKILAYHYSDVPLWWRRLYTDASLLGVIALLLASAEEKGKEGAEKEQWKEAVRLLDMVLIVAGAPGMGREDLVFTLLSHVQAHLSSSSSPSRPTKRPRPSPPSPSPLPSPHVTHSLPRFTIETAPSLTTYLTTPTLLSGPFIITGGCLSWPATEPGRWDTADYLLAKAGEGRVVPVEVGGDYTREGWGQRIVPFSDFLSSLSPSSDDDGEEEEEEEEPLYLAQHNLFRQFPSLVSDILLPDYIYSSPPPPAEVPSYRPPANEEGYVVNAWLGPKGTVSRAHTDGVFNCFAQILGSKWLWVAPPSCSPWMYPYGSNPSSTTIDNNVTSTDSEPREESEDTDGGAAAAGEEAQDEGGSTNHLLTNTSRLPVHLHVPSPSPSSPSSPSSSRAEPSPPSPNPSPSPLDAFPGFKTHVEPFAMQTVLERGDLLVMPPG</sequence>
<evidence type="ECO:0000256" key="1">
    <source>
        <dbReference type="SAM" id="MobiDB-lite"/>
    </source>
</evidence>
<evidence type="ECO:0000313" key="4">
    <source>
        <dbReference type="Proteomes" id="UP000193467"/>
    </source>
</evidence>
<dbReference type="OrthoDB" id="47172at2759"/>
<dbReference type="PANTHER" id="PTHR12461">
    <property type="entry name" value="HYPOXIA-INDUCIBLE FACTOR 1 ALPHA INHIBITOR-RELATED"/>
    <property type="match status" value="1"/>
</dbReference>
<dbReference type="Pfam" id="PF13621">
    <property type="entry name" value="Cupin_8"/>
    <property type="match status" value="1"/>
</dbReference>
<organism evidence="3 4">
    <name type="scientific">Leucosporidium creatinivorum</name>
    <dbReference type="NCBI Taxonomy" id="106004"/>
    <lineage>
        <taxon>Eukaryota</taxon>
        <taxon>Fungi</taxon>
        <taxon>Dikarya</taxon>
        <taxon>Basidiomycota</taxon>
        <taxon>Pucciniomycotina</taxon>
        <taxon>Microbotryomycetes</taxon>
        <taxon>Leucosporidiales</taxon>
        <taxon>Leucosporidium</taxon>
    </lineage>
</organism>
<feature type="compositionally biased region" description="Polar residues" evidence="1">
    <location>
        <begin position="388"/>
        <end position="400"/>
    </location>
</feature>
<dbReference type="STRING" id="106004.A0A1Y2EZ42"/>
<dbReference type="PROSITE" id="PS51184">
    <property type="entry name" value="JMJC"/>
    <property type="match status" value="1"/>
</dbReference>
<comment type="caution">
    <text evidence="3">The sequence shown here is derived from an EMBL/GenBank/DDBJ whole genome shotgun (WGS) entry which is preliminary data.</text>
</comment>
<dbReference type="Proteomes" id="UP000193467">
    <property type="component" value="Unassembled WGS sequence"/>
</dbReference>
<feature type="compositionally biased region" description="Pro residues" evidence="1">
    <location>
        <begin position="462"/>
        <end position="472"/>
    </location>
</feature>
<feature type="compositionally biased region" description="Pro residues" evidence="1">
    <location>
        <begin position="170"/>
        <end position="180"/>
    </location>
</feature>
<gene>
    <name evidence="3" type="ORF">BCR35DRAFT_120502</name>
</gene>
<feature type="region of interest" description="Disordered" evidence="1">
    <location>
        <begin position="388"/>
        <end position="482"/>
    </location>
</feature>
<reference evidence="3 4" key="1">
    <citation type="submission" date="2016-07" db="EMBL/GenBank/DDBJ databases">
        <title>Pervasive Adenine N6-methylation of Active Genes in Fungi.</title>
        <authorList>
            <consortium name="DOE Joint Genome Institute"/>
            <person name="Mondo S.J."/>
            <person name="Dannebaum R.O."/>
            <person name="Kuo R.C."/>
            <person name="Labutti K."/>
            <person name="Haridas S."/>
            <person name="Kuo A."/>
            <person name="Salamov A."/>
            <person name="Ahrendt S.R."/>
            <person name="Lipzen A."/>
            <person name="Sullivan W."/>
            <person name="Andreopoulos W.B."/>
            <person name="Clum A."/>
            <person name="Lindquist E."/>
            <person name="Daum C."/>
            <person name="Ramamoorthy G.K."/>
            <person name="Gryganskyi A."/>
            <person name="Culley D."/>
            <person name="Magnuson J.K."/>
            <person name="James T.Y."/>
            <person name="O'Malley M.A."/>
            <person name="Stajich J.E."/>
            <person name="Spatafora J.W."/>
            <person name="Visel A."/>
            <person name="Grigoriev I.V."/>
        </authorList>
    </citation>
    <scope>NUCLEOTIDE SEQUENCE [LARGE SCALE GENOMIC DNA]</scope>
    <source>
        <strain evidence="3 4">62-1032</strain>
    </source>
</reference>
<feature type="domain" description="JmjC" evidence="2">
    <location>
        <begin position="290"/>
        <end position="504"/>
    </location>
</feature>
<dbReference type="EMBL" id="MCGR01000034">
    <property type="protein sequence ID" value="ORY76534.1"/>
    <property type="molecule type" value="Genomic_DNA"/>
</dbReference>
<dbReference type="InParanoid" id="A0A1Y2EZ42"/>
<feature type="compositionally biased region" description="Acidic residues" evidence="1">
    <location>
        <begin position="276"/>
        <end position="288"/>
    </location>
</feature>
<dbReference type="AlphaFoldDB" id="A0A1Y2EZ42"/>
<keyword evidence="4" id="KW-1185">Reference proteome</keyword>
<dbReference type="Gene3D" id="2.60.120.650">
    <property type="entry name" value="Cupin"/>
    <property type="match status" value="1"/>
</dbReference>
<accession>A0A1Y2EZ42</accession>
<proteinExistence type="predicted"/>
<dbReference type="InterPro" id="IPR041667">
    <property type="entry name" value="Cupin_8"/>
</dbReference>
<evidence type="ECO:0000313" key="3">
    <source>
        <dbReference type="EMBL" id="ORY76534.1"/>
    </source>
</evidence>
<dbReference type="InterPro" id="IPR003347">
    <property type="entry name" value="JmjC_dom"/>
</dbReference>
<dbReference type="SUPFAM" id="SSF51197">
    <property type="entry name" value="Clavaminate synthase-like"/>
    <property type="match status" value="1"/>
</dbReference>
<feature type="region of interest" description="Disordered" evidence="1">
    <location>
        <begin position="156"/>
        <end position="185"/>
    </location>
</feature>
<feature type="compositionally biased region" description="Polar residues" evidence="1">
    <location>
        <begin position="427"/>
        <end position="437"/>
    </location>
</feature>